<organism evidence="1 2">
    <name type="scientific">Faecalibacterium prausnitzii</name>
    <dbReference type="NCBI Taxonomy" id="853"/>
    <lineage>
        <taxon>Bacteria</taxon>
        <taxon>Bacillati</taxon>
        <taxon>Bacillota</taxon>
        <taxon>Clostridia</taxon>
        <taxon>Eubacteriales</taxon>
        <taxon>Oscillospiraceae</taxon>
        <taxon>Faecalibacterium</taxon>
    </lineage>
</organism>
<evidence type="ECO:0000313" key="1">
    <source>
        <dbReference type="EMBL" id="CUM99012.1"/>
    </source>
</evidence>
<sequence>MYQYLDSQYLAWHIVAVESIKKLILNLDDFYSDITGENQPLSIVEHEQIKNEVRIGWIFEALSHAEQAIEDLFSFLMLSKNIDTFVKNVVNYNATNVKRYIWNFKTNDPSKFLREFFLPYFDLEDSLIWADHQDCYIEYRIAVLRMQTYLTDLVSFHKEHYQDYCQYKHGLAVGLRYGRYRNGEALTKGVLQTFDNRPIKIKNNTTPPALIFNLTPETQGCLRDLYNDSNMLHYSLHSLDVDEIIKVTGEAYELISVLRHNLIKRSRLSECDEFHEWAFPSGQREKMMLMGFPIEKD</sequence>
<name>A0A173T866_9FIRM</name>
<protein>
    <submittedName>
        <fullName evidence="1">Uncharacterized protein</fullName>
    </submittedName>
</protein>
<dbReference type="Proteomes" id="UP000095649">
    <property type="component" value="Unassembled WGS sequence"/>
</dbReference>
<proteinExistence type="predicted"/>
<evidence type="ECO:0000313" key="2">
    <source>
        <dbReference type="Proteomes" id="UP000095649"/>
    </source>
</evidence>
<gene>
    <name evidence="1" type="ORF">ERS852582_01438</name>
</gene>
<dbReference type="AlphaFoldDB" id="A0A173T866"/>
<reference evidence="1 2" key="1">
    <citation type="submission" date="2015-09" db="EMBL/GenBank/DDBJ databases">
        <authorList>
            <consortium name="Pathogen Informatics"/>
        </authorList>
    </citation>
    <scope>NUCLEOTIDE SEQUENCE [LARGE SCALE GENOMIC DNA]</scope>
    <source>
        <strain evidence="1 2">2789STDY5834970</strain>
    </source>
</reference>
<accession>A0A173T866</accession>
<dbReference type="EMBL" id="CYXN01000009">
    <property type="protein sequence ID" value="CUM99012.1"/>
    <property type="molecule type" value="Genomic_DNA"/>
</dbReference>